<evidence type="ECO:0000256" key="1">
    <source>
        <dbReference type="ARBA" id="ARBA00005964"/>
    </source>
</evidence>
<evidence type="ECO:0000256" key="4">
    <source>
        <dbReference type="ARBA" id="ARBA00023157"/>
    </source>
</evidence>
<evidence type="ECO:0000256" key="2">
    <source>
        <dbReference type="ARBA" id="ARBA00022487"/>
    </source>
</evidence>
<dbReference type="EC" id="3.1.1.-" evidence="6"/>
<keyword evidence="2" id="KW-0719">Serine esterase</keyword>
<dbReference type="Gene3D" id="3.40.50.1820">
    <property type="entry name" value="alpha/beta hydrolase"/>
    <property type="match status" value="1"/>
</dbReference>
<dbReference type="GO" id="GO:0052689">
    <property type="term" value="F:carboxylic ester hydrolase activity"/>
    <property type="evidence" value="ECO:0007669"/>
    <property type="project" value="UniProtKB-KW"/>
</dbReference>
<dbReference type="InterPro" id="IPR019826">
    <property type="entry name" value="Carboxylesterase_B_AS"/>
</dbReference>
<feature type="domain" description="Carboxylesterase type B" evidence="7">
    <location>
        <begin position="12"/>
        <end position="241"/>
    </location>
</feature>
<keyword evidence="5" id="KW-0325">Glycoprotein</keyword>
<feature type="non-terminal residue" evidence="8">
    <location>
        <position position="243"/>
    </location>
</feature>
<organism evidence="8 9">
    <name type="scientific">Asbolus verrucosus</name>
    <name type="common">Desert ironclad beetle</name>
    <dbReference type="NCBI Taxonomy" id="1661398"/>
    <lineage>
        <taxon>Eukaryota</taxon>
        <taxon>Metazoa</taxon>
        <taxon>Ecdysozoa</taxon>
        <taxon>Arthropoda</taxon>
        <taxon>Hexapoda</taxon>
        <taxon>Insecta</taxon>
        <taxon>Pterygota</taxon>
        <taxon>Neoptera</taxon>
        <taxon>Endopterygota</taxon>
        <taxon>Coleoptera</taxon>
        <taxon>Polyphaga</taxon>
        <taxon>Cucujiformia</taxon>
        <taxon>Tenebrionidae</taxon>
        <taxon>Pimeliinae</taxon>
        <taxon>Asbolus</taxon>
    </lineage>
</organism>
<dbReference type="InterPro" id="IPR002018">
    <property type="entry name" value="CarbesteraseB"/>
</dbReference>
<evidence type="ECO:0000256" key="3">
    <source>
        <dbReference type="ARBA" id="ARBA00022801"/>
    </source>
</evidence>
<proteinExistence type="inferred from homology"/>
<reference evidence="8 9" key="1">
    <citation type="submission" date="2017-03" db="EMBL/GenBank/DDBJ databases">
        <title>Genome of the blue death feigning beetle - Asbolus verrucosus.</title>
        <authorList>
            <person name="Rider S.D."/>
        </authorList>
    </citation>
    <scope>NUCLEOTIDE SEQUENCE [LARGE SCALE GENOMIC DNA]</scope>
    <source>
        <strain evidence="8">Butters</strain>
        <tissue evidence="8">Head and leg muscle</tissue>
    </source>
</reference>
<name>A0A482VF63_ASBVE</name>
<dbReference type="InterPro" id="IPR029058">
    <property type="entry name" value="AB_hydrolase_fold"/>
</dbReference>
<protein>
    <recommendedName>
        <fullName evidence="6">Carboxylic ester hydrolase</fullName>
        <ecNumber evidence="6">3.1.1.-</ecNumber>
    </recommendedName>
</protein>
<comment type="caution">
    <text evidence="8">The sequence shown here is derived from an EMBL/GenBank/DDBJ whole genome shotgun (WGS) entry which is preliminary data.</text>
</comment>
<evidence type="ECO:0000259" key="7">
    <source>
        <dbReference type="Pfam" id="PF00135"/>
    </source>
</evidence>
<accession>A0A482VF63</accession>
<keyword evidence="4" id="KW-1015">Disulfide bond</keyword>
<dbReference type="AlphaFoldDB" id="A0A482VF63"/>
<keyword evidence="9" id="KW-1185">Reference proteome</keyword>
<dbReference type="OrthoDB" id="6846267at2759"/>
<keyword evidence="3 6" id="KW-0378">Hydrolase</keyword>
<dbReference type="PROSITE" id="PS00122">
    <property type="entry name" value="CARBOXYLESTERASE_B_1"/>
    <property type="match status" value="1"/>
</dbReference>
<evidence type="ECO:0000313" key="8">
    <source>
        <dbReference type="EMBL" id="RZB73483.1"/>
    </source>
</evidence>
<dbReference type="STRING" id="1661398.A0A482VF63"/>
<dbReference type="InterPro" id="IPR050309">
    <property type="entry name" value="Type-B_Carboxylest/Lipase"/>
</dbReference>
<dbReference type="Pfam" id="PF00135">
    <property type="entry name" value="COesterase"/>
    <property type="match status" value="1"/>
</dbReference>
<sequence>MLNLARNARGDGPIVQLPNGLIRGRENLTSQGNKFYAFERVPYAAPPIGKLRFMPPAPPESWDGIRDTVGRNVSCYQQSADGAFESENCLFANIFTTKLPSVDDDNITLPVMFFMHGGGYVGGSSMWEEPGNFLDHGVVLVTINYRLGPFGFLSTEDEVIPGNNGLKDQQFAIKWTHDNIALFGGDPNKITIFGQSAGSSSVTYQLLNRGIEGLIQGGICESGTYLSPWSFQRRAREIAFATA</sequence>
<evidence type="ECO:0000256" key="5">
    <source>
        <dbReference type="ARBA" id="ARBA00023180"/>
    </source>
</evidence>
<dbReference type="PANTHER" id="PTHR11559">
    <property type="entry name" value="CARBOXYLESTERASE"/>
    <property type="match status" value="1"/>
</dbReference>
<comment type="similarity">
    <text evidence="1 6">Belongs to the type-B carboxylesterase/lipase family.</text>
</comment>
<evidence type="ECO:0000256" key="6">
    <source>
        <dbReference type="RuleBase" id="RU361235"/>
    </source>
</evidence>
<dbReference type="SUPFAM" id="SSF53474">
    <property type="entry name" value="alpha/beta-Hydrolases"/>
    <property type="match status" value="1"/>
</dbReference>
<dbReference type="Proteomes" id="UP000292052">
    <property type="component" value="Unassembled WGS sequence"/>
</dbReference>
<evidence type="ECO:0000313" key="9">
    <source>
        <dbReference type="Proteomes" id="UP000292052"/>
    </source>
</evidence>
<dbReference type="EMBL" id="QDEB01108735">
    <property type="protein sequence ID" value="RZB73483.1"/>
    <property type="molecule type" value="Genomic_DNA"/>
</dbReference>
<gene>
    <name evidence="8" type="ORF">BDFB_013822</name>
</gene>